<reference evidence="4" key="2">
    <citation type="submission" date="2021-04" db="EMBL/GenBank/DDBJ databases">
        <title>Taxonomy of Flavobacteriaceae bacterium ZY171143.</title>
        <authorList>
            <person name="Li F."/>
        </authorList>
    </citation>
    <scope>NUCLEOTIDE SEQUENCE [LARGE SCALE GENOMIC DNA]</scope>
    <source>
        <strain evidence="4">ZY171143</strain>
    </source>
</reference>
<keyword evidence="4" id="KW-1185">Reference proteome</keyword>
<sequence length="267" mass="31032">MVKIIQNIIFFLFVANSHVIAQDVIPRHETIELFSKILNENRKINIWTPNDYSTSNKTYTVLYMLDGGIKEDFPHLAYTIAELVKKDKIIPIILVGIENTERRRDFTSFTTVKKDKKIAPNFGGSTNFRSFLSDELIPEINKLYKTNNRKGIIGESVAGLFVIESLVEKPELFDDYIAFDPSLWWNNQYLVKHSSTNIKIPRDKEIRLWFAGSNAADIAPYTQKLAQNFLNQPVSNLIWNYSDEPKEKHHTIFKATKEKALIWTYRK</sequence>
<name>A0ABX7XBX9_9FLAO</name>
<evidence type="ECO:0000313" key="4">
    <source>
        <dbReference type="Proteomes" id="UP000672011"/>
    </source>
</evidence>
<reference evidence="3 4" key="1">
    <citation type="journal article" date="2021" name="Int. J. Syst. Evol. Microbiol.">
        <title>Faecalibacter bovis sp. nov., isolated from cow faeces.</title>
        <authorList>
            <person name="Li F."/>
            <person name="Zhao W."/>
            <person name="Hong Q."/>
            <person name="Shao Q."/>
            <person name="Song J."/>
            <person name="Yang S."/>
        </authorList>
    </citation>
    <scope>NUCLEOTIDE SEQUENCE [LARGE SCALE GENOMIC DNA]</scope>
    <source>
        <strain evidence="3 4">ZY171143</strain>
    </source>
</reference>
<proteinExistence type="inferred from homology"/>
<dbReference type="RefSeq" id="WP_230475950.1">
    <property type="nucleotide sequence ID" value="NZ_CP072842.1"/>
</dbReference>
<keyword evidence="2 3" id="KW-0378">Hydrolase</keyword>
<dbReference type="Gene3D" id="3.40.50.1820">
    <property type="entry name" value="alpha/beta hydrolase"/>
    <property type="match status" value="1"/>
</dbReference>
<dbReference type="Pfam" id="PF00756">
    <property type="entry name" value="Esterase"/>
    <property type="match status" value="1"/>
</dbReference>
<organism evidence="3 4">
    <name type="scientific">Faecalibacter bovis</name>
    <dbReference type="NCBI Taxonomy" id="2898187"/>
    <lineage>
        <taxon>Bacteria</taxon>
        <taxon>Pseudomonadati</taxon>
        <taxon>Bacteroidota</taxon>
        <taxon>Flavobacteriia</taxon>
        <taxon>Flavobacteriales</taxon>
        <taxon>Weeksellaceae</taxon>
        <taxon>Faecalibacter</taxon>
    </lineage>
</organism>
<evidence type="ECO:0000256" key="1">
    <source>
        <dbReference type="ARBA" id="ARBA00005622"/>
    </source>
</evidence>
<dbReference type="SUPFAM" id="SSF53474">
    <property type="entry name" value="alpha/beta-Hydrolases"/>
    <property type="match status" value="1"/>
</dbReference>
<protein>
    <submittedName>
        <fullName evidence="3">Alpha/beta hydrolase</fullName>
    </submittedName>
</protein>
<dbReference type="InterPro" id="IPR052558">
    <property type="entry name" value="Siderophore_Hydrolase_D"/>
</dbReference>
<dbReference type="GO" id="GO:0016787">
    <property type="term" value="F:hydrolase activity"/>
    <property type="evidence" value="ECO:0007669"/>
    <property type="project" value="UniProtKB-KW"/>
</dbReference>
<dbReference type="InterPro" id="IPR029058">
    <property type="entry name" value="AB_hydrolase_fold"/>
</dbReference>
<evidence type="ECO:0000313" key="3">
    <source>
        <dbReference type="EMBL" id="QTV05319.1"/>
    </source>
</evidence>
<accession>A0ABX7XBX9</accession>
<dbReference type="Proteomes" id="UP000672011">
    <property type="component" value="Chromosome"/>
</dbReference>
<dbReference type="PANTHER" id="PTHR40841:SF2">
    <property type="entry name" value="SIDEROPHORE-DEGRADING ESTERASE (EUROFUNG)"/>
    <property type="match status" value="1"/>
</dbReference>
<comment type="similarity">
    <text evidence="1">Belongs to the esterase D family.</text>
</comment>
<gene>
    <name evidence="3" type="ORF">J9309_11125</name>
</gene>
<evidence type="ECO:0000256" key="2">
    <source>
        <dbReference type="ARBA" id="ARBA00022801"/>
    </source>
</evidence>
<dbReference type="EMBL" id="CP072842">
    <property type="protein sequence ID" value="QTV05319.1"/>
    <property type="molecule type" value="Genomic_DNA"/>
</dbReference>
<dbReference type="PANTHER" id="PTHR40841">
    <property type="entry name" value="SIDEROPHORE TRIACETYLFUSARININE C ESTERASE"/>
    <property type="match status" value="1"/>
</dbReference>
<dbReference type="InterPro" id="IPR000801">
    <property type="entry name" value="Esterase-like"/>
</dbReference>